<protein>
    <submittedName>
        <fullName evidence="6">Uncharacterized protein</fullName>
    </submittedName>
</protein>
<dbReference type="InterPro" id="IPR000519">
    <property type="entry name" value="P_trefoil_dom"/>
</dbReference>
<feature type="disulfide bond" evidence="1">
    <location>
        <begin position="173"/>
        <end position="216"/>
    </location>
</feature>
<evidence type="ECO:0000256" key="5">
    <source>
        <dbReference type="SAM" id="SignalP"/>
    </source>
</evidence>
<accession>A0A8J1TWY9</accession>
<dbReference type="GO" id="GO:0030277">
    <property type="term" value="P:maintenance of gastrointestinal epithelium"/>
    <property type="evidence" value="ECO:0007669"/>
    <property type="project" value="TreeGrafter"/>
</dbReference>
<dbReference type="SMART" id="SM00032">
    <property type="entry name" value="CCP"/>
    <property type="match status" value="1"/>
</dbReference>
<evidence type="ECO:0000313" key="7">
    <source>
        <dbReference type="Proteomes" id="UP000749559"/>
    </source>
</evidence>
<dbReference type="InterPro" id="IPR017994">
    <property type="entry name" value="P_trefoil_chordata"/>
</dbReference>
<keyword evidence="1" id="KW-0768">Sushi</keyword>
<keyword evidence="4" id="KW-0472">Membrane</keyword>
<dbReference type="InterPro" id="IPR035976">
    <property type="entry name" value="Sushi/SCR/CCP_sf"/>
</dbReference>
<sequence length="400" mass="44695">MHGLQNGFSNFVCHCGFVAEFLLLCILDVIVPSFSPASPYGGIYKYANISKGRPYYTRTDQLLHLYWTGNRQHWMIGSNFTLHLGWILSQDNAVTPELVNQTSWKYWGGGIWNAAPNISVVCAETCTNMNINARSNCGELGITKTSCISKGCCYDDQVNGVPWCYHKVPFVDCGTVPEVEHSSIFPADYESYYGTIVIYSCHSNYVLVGNGSAVLCEANEEWSQAPSCVSAVSTSRTTEAHTDYTTTNQSTMRTTDDHTDYTTTDQSTMRTTDDHTDYITTDHSTMQTIPRQTDESTQQTQTIDSTTTKVDTMSTTSLPFIIMFNTTVPVAELYVRAKPIEYEAEDAQGASAIGSIWLSVLIMLILMIILLDSLSIYRDIKRAKRHLKTGCWDAFCSYNK</sequence>
<dbReference type="PROSITE" id="PS51448">
    <property type="entry name" value="P_TREFOIL_2"/>
    <property type="match status" value="1"/>
</dbReference>
<dbReference type="CDD" id="cd00033">
    <property type="entry name" value="CCP"/>
    <property type="match status" value="1"/>
</dbReference>
<dbReference type="SUPFAM" id="SSF57492">
    <property type="entry name" value="Trefoil"/>
    <property type="match status" value="1"/>
</dbReference>
<feature type="disulfide bond" evidence="1">
    <location>
        <begin position="201"/>
        <end position="228"/>
    </location>
</feature>
<dbReference type="Gene3D" id="2.10.70.10">
    <property type="entry name" value="Complement Module, domain 1"/>
    <property type="match status" value="1"/>
</dbReference>
<evidence type="ECO:0000313" key="6">
    <source>
        <dbReference type="EMBL" id="CAH1796218.1"/>
    </source>
</evidence>
<dbReference type="OrthoDB" id="10051464at2759"/>
<dbReference type="SUPFAM" id="SSF57535">
    <property type="entry name" value="Complement control module/SCR domain"/>
    <property type="match status" value="1"/>
</dbReference>
<dbReference type="CDD" id="cd00111">
    <property type="entry name" value="Trefoil"/>
    <property type="match status" value="1"/>
</dbReference>
<dbReference type="PANTHER" id="PTHR13826">
    <property type="entry name" value="INTESTINAL TREFOIL FACTOR-RELATED"/>
    <property type="match status" value="1"/>
</dbReference>
<dbReference type="Gene3D" id="4.10.110.10">
    <property type="entry name" value="Spasmolytic Protein, domain 1"/>
    <property type="match status" value="1"/>
</dbReference>
<dbReference type="InterPro" id="IPR044913">
    <property type="entry name" value="P_trefoil_dom_sf"/>
</dbReference>
<dbReference type="Pfam" id="PF00088">
    <property type="entry name" value="Trefoil"/>
    <property type="match status" value="1"/>
</dbReference>
<organism evidence="6 7">
    <name type="scientific">Owenia fusiformis</name>
    <name type="common">Polychaete worm</name>
    <dbReference type="NCBI Taxonomy" id="6347"/>
    <lineage>
        <taxon>Eukaryota</taxon>
        <taxon>Metazoa</taxon>
        <taxon>Spiralia</taxon>
        <taxon>Lophotrochozoa</taxon>
        <taxon>Annelida</taxon>
        <taxon>Polychaeta</taxon>
        <taxon>Sedentaria</taxon>
        <taxon>Canalipalpata</taxon>
        <taxon>Sabellida</taxon>
        <taxon>Oweniida</taxon>
        <taxon>Oweniidae</taxon>
        <taxon>Owenia</taxon>
    </lineage>
</organism>
<dbReference type="GO" id="GO:0005615">
    <property type="term" value="C:extracellular space"/>
    <property type="evidence" value="ECO:0007669"/>
    <property type="project" value="TreeGrafter"/>
</dbReference>
<feature type="compositionally biased region" description="Low complexity" evidence="3">
    <location>
        <begin position="295"/>
        <end position="308"/>
    </location>
</feature>
<keyword evidence="4" id="KW-1133">Transmembrane helix</keyword>
<feature type="compositionally biased region" description="Polar residues" evidence="3">
    <location>
        <begin position="240"/>
        <end position="250"/>
    </location>
</feature>
<keyword evidence="4" id="KW-0812">Transmembrane</keyword>
<keyword evidence="1" id="KW-1015">Disulfide bond</keyword>
<feature type="disulfide bond" evidence="2">
    <location>
        <begin position="147"/>
        <end position="164"/>
    </location>
</feature>
<evidence type="ECO:0000256" key="1">
    <source>
        <dbReference type="PROSITE-ProRule" id="PRU00302"/>
    </source>
</evidence>
<proteinExistence type="predicted"/>
<feature type="chain" id="PRO_5043893650" evidence="5">
    <location>
        <begin position="33"/>
        <end position="400"/>
    </location>
</feature>
<gene>
    <name evidence="6" type="ORF">OFUS_LOCUS20652</name>
</gene>
<dbReference type="PANTHER" id="PTHR13826:SF18">
    <property type="entry name" value="TREFOIL FACTOR 1"/>
    <property type="match status" value="1"/>
</dbReference>
<comment type="caution">
    <text evidence="6">The sequence shown here is derived from an EMBL/GenBank/DDBJ whole genome shotgun (WGS) entry which is preliminary data.</text>
</comment>
<dbReference type="SMART" id="SM00018">
    <property type="entry name" value="PD"/>
    <property type="match status" value="1"/>
</dbReference>
<keyword evidence="5" id="KW-0732">Signal</keyword>
<dbReference type="InterPro" id="IPR000436">
    <property type="entry name" value="Sushi_SCR_CCP_dom"/>
</dbReference>
<evidence type="ECO:0000256" key="2">
    <source>
        <dbReference type="PROSITE-ProRule" id="PRU00779"/>
    </source>
</evidence>
<keyword evidence="7" id="KW-1185">Reference proteome</keyword>
<feature type="region of interest" description="Disordered" evidence="3">
    <location>
        <begin position="240"/>
        <end position="274"/>
    </location>
</feature>
<dbReference type="AlphaFoldDB" id="A0A8J1TWY9"/>
<dbReference type="EMBL" id="CAIIXF020000010">
    <property type="protein sequence ID" value="CAH1796218.1"/>
    <property type="molecule type" value="Genomic_DNA"/>
</dbReference>
<name>A0A8J1TWY9_OWEFU</name>
<evidence type="ECO:0000256" key="4">
    <source>
        <dbReference type="SAM" id="Phobius"/>
    </source>
</evidence>
<feature type="compositionally biased region" description="Low complexity" evidence="3">
    <location>
        <begin position="261"/>
        <end position="270"/>
    </location>
</feature>
<comment type="caution">
    <text evidence="2">Lacks conserved residue(s) required for the propagation of feature annotation.</text>
</comment>
<feature type="transmembrane region" description="Helical" evidence="4">
    <location>
        <begin position="356"/>
        <end position="377"/>
    </location>
</feature>
<feature type="region of interest" description="Disordered" evidence="3">
    <location>
        <begin position="286"/>
        <end position="308"/>
    </location>
</feature>
<feature type="disulfide bond" evidence="2">
    <location>
        <begin position="137"/>
        <end position="152"/>
    </location>
</feature>
<reference evidence="6" key="1">
    <citation type="submission" date="2022-03" db="EMBL/GenBank/DDBJ databases">
        <authorList>
            <person name="Martin C."/>
        </authorList>
    </citation>
    <scope>NUCLEOTIDE SEQUENCE</scope>
</reference>
<dbReference type="Proteomes" id="UP000749559">
    <property type="component" value="Unassembled WGS sequence"/>
</dbReference>
<evidence type="ECO:0000256" key="3">
    <source>
        <dbReference type="SAM" id="MobiDB-lite"/>
    </source>
</evidence>
<dbReference type="Pfam" id="PF00084">
    <property type="entry name" value="Sushi"/>
    <property type="match status" value="1"/>
</dbReference>
<dbReference type="PROSITE" id="PS50923">
    <property type="entry name" value="SUSHI"/>
    <property type="match status" value="1"/>
</dbReference>
<feature type="signal peptide" evidence="5">
    <location>
        <begin position="1"/>
        <end position="32"/>
    </location>
</feature>
<dbReference type="PRINTS" id="PR00680">
    <property type="entry name" value="PTREFOIL"/>
</dbReference>